<keyword evidence="2" id="KW-1185">Reference proteome</keyword>
<dbReference type="Proteomes" id="UP001501417">
    <property type="component" value="Unassembled WGS sequence"/>
</dbReference>
<organism evidence="1 2">
    <name type="scientific">Mycobacterium paraffinicum</name>
    <dbReference type="NCBI Taxonomy" id="53378"/>
    <lineage>
        <taxon>Bacteria</taxon>
        <taxon>Bacillati</taxon>
        <taxon>Actinomycetota</taxon>
        <taxon>Actinomycetes</taxon>
        <taxon>Mycobacteriales</taxon>
        <taxon>Mycobacteriaceae</taxon>
        <taxon>Mycobacterium</taxon>
    </lineage>
</organism>
<evidence type="ECO:0000313" key="1">
    <source>
        <dbReference type="EMBL" id="GAA4293786.1"/>
    </source>
</evidence>
<comment type="caution">
    <text evidence="1">The sequence shown here is derived from an EMBL/GenBank/DDBJ whole genome shotgun (WGS) entry which is preliminary data.</text>
</comment>
<protein>
    <submittedName>
        <fullName evidence="1">DUF1490 family protein</fullName>
    </submittedName>
</protein>
<dbReference type="InterPro" id="IPR009963">
    <property type="entry name" value="DUF1490"/>
</dbReference>
<sequence length="98" mass="10132">MLALHGFMAKAVPTVVTGAVGVAAYEALRKGAAKIPLRSATVAVTAWGIRVGREAERKAGESAERARLTAADVIAEAKERLGDDVTLVAADSGHPDDH</sequence>
<proteinExistence type="predicted"/>
<name>A0ABP8F3B4_9MYCO</name>
<dbReference type="EMBL" id="BAABGF010000047">
    <property type="protein sequence ID" value="GAA4293786.1"/>
    <property type="molecule type" value="Genomic_DNA"/>
</dbReference>
<dbReference type="Pfam" id="PF07371">
    <property type="entry name" value="DUF1490"/>
    <property type="match status" value="1"/>
</dbReference>
<reference evidence="2" key="1">
    <citation type="journal article" date="2019" name="Int. J. Syst. Evol. Microbiol.">
        <title>The Global Catalogue of Microorganisms (GCM) 10K type strain sequencing project: providing services to taxonomists for standard genome sequencing and annotation.</title>
        <authorList>
            <consortium name="The Broad Institute Genomics Platform"/>
            <consortium name="The Broad Institute Genome Sequencing Center for Infectious Disease"/>
            <person name="Wu L."/>
            <person name="Ma J."/>
        </authorList>
    </citation>
    <scope>NUCLEOTIDE SEQUENCE [LARGE SCALE GENOMIC DNA]</scope>
    <source>
        <strain evidence="2">JCM 17782</strain>
    </source>
</reference>
<accession>A0ABP8F3B4</accession>
<gene>
    <name evidence="1" type="ORF">GCM10023161_42430</name>
</gene>
<evidence type="ECO:0000313" key="2">
    <source>
        <dbReference type="Proteomes" id="UP001501417"/>
    </source>
</evidence>